<feature type="signal peptide" evidence="1">
    <location>
        <begin position="1"/>
        <end position="22"/>
    </location>
</feature>
<dbReference type="RefSeq" id="WP_109766375.1">
    <property type="nucleotide sequence ID" value="NZ_CP159474.1"/>
</dbReference>
<comment type="caution">
    <text evidence="2">The sequence shown here is derived from an EMBL/GenBank/DDBJ whole genome shotgun (WGS) entry which is preliminary data.</text>
</comment>
<proteinExistence type="predicted"/>
<gene>
    <name evidence="2" type="ORF">DEM25_014205</name>
</gene>
<evidence type="ECO:0000313" key="2">
    <source>
        <dbReference type="EMBL" id="RKF05746.1"/>
    </source>
</evidence>
<dbReference type="Proteomes" id="UP000246132">
    <property type="component" value="Unassembled WGS sequence"/>
</dbReference>
<dbReference type="EMBL" id="QFWV02000008">
    <property type="protein sequence ID" value="RKF05746.1"/>
    <property type="molecule type" value="Genomic_DNA"/>
</dbReference>
<dbReference type="AlphaFoldDB" id="A0A3A8A797"/>
<name>A0A3A8A797_9HYPH</name>
<keyword evidence="1" id="KW-0732">Signal</keyword>
<protein>
    <submittedName>
        <fullName evidence="2">Uncharacterized protein</fullName>
    </submittedName>
</protein>
<organism evidence="2 3">
    <name type="scientific">Oceaniradius stylonematis</name>
    <dbReference type="NCBI Taxonomy" id="2184161"/>
    <lineage>
        <taxon>Bacteria</taxon>
        <taxon>Pseudomonadati</taxon>
        <taxon>Pseudomonadota</taxon>
        <taxon>Alphaproteobacteria</taxon>
        <taxon>Hyphomicrobiales</taxon>
        <taxon>Ahrensiaceae</taxon>
        <taxon>Oceaniradius</taxon>
    </lineage>
</organism>
<sequence length="157" mass="17622">MNRYLFPLLASALALAAVPATAQEIDGVSVEIRTGGDDLRGNDDNAFASIWSYRADGRQRGIRRQVNPRDRRIKDHTTTHLYFDTPDGTEADDITLFILNVEGFSGGFDGDNWNVDAIRITGIKDGITVKEYMNEFANPLIRFTGDVHTFSRDLRVR</sequence>
<feature type="chain" id="PRO_5018654851" evidence="1">
    <location>
        <begin position="23"/>
        <end position="157"/>
    </location>
</feature>
<reference evidence="2 3" key="1">
    <citation type="journal article" date="2018" name="Int. J. Syst. Bacteriol.">
        <title>Oceaniradius stylonemae gen. nov., sp. nov., isolated from a red alga, Stylonema cornu-cervi.</title>
        <authorList>
            <person name="Jeong S."/>
        </authorList>
    </citation>
    <scope>NUCLEOTIDE SEQUENCE [LARGE SCALE GENOMIC DNA]</scope>
    <source>
        <strain evidence="2 3">StC1</strain>
    </source>
</reference>
<keyword evidence="3" id="KW-1185">Reference proteome</keyword>
<dbReference type="OrthoDB" id="8479279at2"/>
<evidence type="ECO:0000313" key="3">
    <source>
        <dbReference type="Proteomes" id="UP000246132"/>
    </source>
</evidence>
<evidence type="ECO:0000256" key="1">
    <source>
        <dbReference type="SAM" id="SignalP"/>
    </source>
</evidence>
<accession>A0A3A8A797</accession>